<organism evidence="4 5">
    <name type="scientific">Linnemannia gamsii</name>
    <dbReference type="NCBI Taxonomy" id="64522"/>
    <lineage>
        <taxon>Eukaryota</taxon>
        <taxon>Fungi</taxon>
        <taxon>Fungi incertae sedis</taxon>
        <taxon>Mucoromycota</taxon>
        <taxon>Mortierellomycotina</taxon>
        <taxon>Mortierellomycetes</taxon>
        <taxon>Mortierellales</taxon>
        <taxon>Mortierellaceae</taxon>
        <taxon>Linnemannia</taxon>
    </lineage>
</organism>
<reference evidence="4 5" key="1">
    <citation type="journal article" date="2020" name="Fungal Divers.">
        <title>Resolving the Mortierellaceae phylogeny through synthesis of multi-gene phylogenetics and phylogenomics.</title>
        <authorList>
            <person name="Vandepol N."/>
            <person name="Liber J."/>
            <person name="Desiro A."/>
            <person name="Na H."/>
            <person name="Kennedy M."/>
            <person name="Barry K."/>
            <person name="Grigoriev I.V."/>
            <person name="Miller A.N."/>
            <person name="O'Donnell K."/>
            <person name="Stajich J.E."/>
            <person name="Bonito G."/>
        </authorList>
    </citation>
    <scope>NUCLEOTIDE SEQUENCE [LARGE SCALE GENOMIC DNA]</scope>
    <source>
        <strain evidence="4 5">AD045</strain>
    </source>
</reference>
<comment type="caution">
    <text evidence="4">The sequence shown here is derived from an EMBL/GenBank/DDBJ whole genome shotgun (WGS) entry which is preliminary data.</text>
</comment>
<sequence>MADHKVQDLDRVTEEEPLSSVLSVLKDDSDPFLMYQASYAFQALQYVPNNETSFQAVVRYSTGLAESLIKISSLAKLDLEKPLEGFREIQGMMTEAVDAGKSAYKGTLSLMESGKGLLDSVRKGLGSGHKQPWYFAVRSANALVREGRLADLSSLIRDASCRRDPFFQWGISQILADIAVGSEWDSNIRQRSLDILDDLFRNDPDWNRDPSVREWMRALFTLIASETDLAIQEGPHRLIDGSTNDVDASQSIAYLLSARLPAPRSSLLARVLEIPPVEYKLRCLKDQRLKLRHQVYVKPQAKMTLQLNDKDWFPLEENVRGFLHSKREVMLLLGDSGSGKSTFGSYFELELWNEYKEGGSIPLFINLPSIDNPQKNMIAKQLEIYEFTEEEVQELRRSRRNFILICDGYDESQKKTNLHWTNQLNQDGQWSAKMIISCRSQHVKAGTDYQEWFRPKGQGDRYKSALTPGLDLFQEAVIAPFTREQIKDYVEQYVKSDDNNTTSSKPLDWTTNDYVDRLAGNRDLSDLVSNPFLLSLALVALPGLVTTKEELRNVHVSRVKLYDTFVEKWLKCGRRRLAESKLSEAEWVVFEKLEEEFVPEAMEYLKGLSTAIFENQAGKPVVTFDEGKNSDVWQRKFFGPDEKIRLLRVSCPLIPSGKNKHRFLHRSLLEYFYSRTFSDPKDPEAETDVDDDEPPTPPTFAKVRESIADHPLRLQSISDQPLVIQFLAERAQVDIFFKQQLLAMVESLDVDTQSVQAAVQAVEILMMARIRFNGFNLSGMKALQNDRDFIPSAVKKTTLR</sequence>
<name>A0ABQ7KC42_9FUNG</name>
<dbReference type="SUPFAM" id="SSF52540">
    <property type="entry name" value="P-loop containing nucleoside triphosphate hydrolases"/>
    <property type="match status" value="1"/>
</dbReference>
<evidence type="ECO:0000259" key="2">
    <source>
        <dbReference type="Pfam" id="PF05729"/>
    </source>
</evidence>
<protein>
    <submittedName>
        <fullName evidence="4">Transducin (Beta)-like 1 X-linked receptor 1</fullName>
    </submittedName>
</protein>
<dbReference type="InterPro" id="IPR007111">
    <property type="entry name" value="NACHT_NTPase"/>
</dbReference>
<feature type="domain" description="Arm-like repeat" evidence="3">
    <location>
        <begin position="1"/>
        <end position="220"/>
    </location>
</feature>
<feature type="compositionally biased region" description="Acidic residues" evidence="1">
    <location>
        <begin position="685"/>
        <end position="694"/>
    </location>
</feature>
<keyword evidence="5" id="KW-1185">Reference proteome</keyword>
<evidence type="ECO:0000259" key="3">
    <source>
        <dbReference type="Pfam" id="PF23948"/>
    </source>
</evidence>
<dbReference type="EMBL" id="JAAAIM010000079">
    <property type="protein sequence ID" value="KAG0295617.1"/>
    <property type="molecule type" value="Genomic_DNA"/>
</dbReference>
<feature type="region of interest" description="Disordered" evidence="1">
    <location>
        <begin position="679"/>
        <end position="698"/>
    </location>
</feature>
<dbReference type="Pfam" id="PF05729">
    <property type="entry name" value="NACHT"/>
    <property type="match status" value="1"/>
</dbReference>
<accession>A0ABQ7KC42</accession>
<evidence type="ECO:0000313" key="5">
    <source>
        <dbReference type="Proteomes" id="UP001194696"/>
    </source>
</evidence>
<dbReference type="InterPro" id="IPR056251">
    <property type="entry name" value="Arm_rpt_dom"/>
</dbReference>
<evidence type="ECO:0000313" key="4">
    <source>
        <dbReference type="EMBL" id="KAG0295617.1"/>
    </source>
</evidence>
<dbReference type="Pfam" id="PF23948">
    <property type="entry name" value="ARM_5"/>
    <property type="match status" value="1"/>
</dbReference>
<dbReference type="InterPro" id="IPR027417">
    <property type="entry name" value="P-loop_NTPase"/>
</dbReference>
<gene>
    <name evidence="4" type="primary">TBL1XR1_2</name>
    <name evidence="4" type="ORF">BGZ96_011327</name>
</gene>
<dbReference type="Proteomes" id="UP001194696">
    <property type="component" value="Unassembled WGS sequence"/>
</dbReference>
<dbReference type="Gene3D" id="3.40.50.300">
    <property type="entry name" value="P-loop containing nucleotide triphosphate hydrolases"/>
    <property type="match status" value="1"/>
</dbReference>
<proteinExistence type="predicted"/>
<evidence type="ECO:0000256" key="1">
    <source>
        <dbReference type="SAM" id="MobiDB-lite"/>
    </source>
</evidence>
<feature type="domain" description="NACHT" evidence="2">
    <location>
        <begin position="329"/>
        <end position="495"/>
    </location>
</feature>